<keyword evidence="2" id="KW-1185">Reference proteome</keyword>
<gene>
    <name evidence="1" type="ORF">D187_007511</name>
</gene>
<reference evidence="1" key="1">
    <citation type="submission" date="2013-05" db="EMBL/GenBank/DDBJ databases">
        <title>Genome assembly of Cystobacter fuscus DSM 2262.</title>
        <authorList>
            <person name="Sharma G."/>
            <person name="Khatri I."/>
            <person name="Kaur C."/>
            <person name="Mayilraj S."/>
            <person name="Subramanian S."/>
        </authorList>
    </citation>
    <scope>NUCLEOTIDE SEQUENCE [LARGE SCALE GENOMIC DNA]</scope>
    <source>
        <strain evidence="1">DSM 2262</strain>
    </source>
</reference>
<accession>S9Q4D9</accession>
<dbReference type="EMBL" id="ANAH02000066">
    <property type="protein sequence ID" value="EPX56169.1"/>
    <property type="molecule type" value="Genomic_DNA"/>
</dbReference>
<dbReference type="Proteomes" id="UP000011682">
    <property type="component" value="Unassembled WGS sequence"/>
</dbReference>
<protein>
    <submittedName>
        <fullName evidence="1">Uncharacterized protein</fullName>
    </submittedName>
</protein>
<evidence type="ECO:0000313" key="2">
    <source>
        <dbReference type="Proteomes" id="UP000011682"/>
    </source>
</evidence>
<dbReference type="AlphaFoldDB" id="S9Q4D9"/>
<name>S9Q4D9_CYSF2</name>
<evidence type="ECO:0000313" key="1">
    <source>
        <dbReference type="EMBL" id="EPX56169.1"/>
    </source>
</evidence>
<organism evidence="1 2">
    <name type="scientific">Cystobacter fuscus (strain ATCC 25194 / DSM 2262 / NBRC 100088 / M29)</name>
    <dbReference type="NCBI Taxonomy" id="1242864"/>
    <lineage>
        <taxon>Bacteria</taxon>
        <taxon>Pseudomonadati</taxon>
        <taxon>Myxococcota</taxon>
        <taxon>Myxococcia</taxon>
        <taxon>Myxococcales</taxon>
        <taxon>Cystobacterineae</taxon>
        <taxon>Archangiaceae</taxon>
        <taxon>Cystobacter</taxon>
    </lineage>
</organism>
<proteinExistence type="predicted"/>
<comment type="caution">
    <text evidence="1">The sequence shown here is derived from an EMBL/GenBank/DDBJ whole genome shotgun (WGS) entry which is preliminary data.</text>
</comment>
<sequence length="40" mass="4659">MKVTIVTTSGLTDTFEVDFLTSNWFVATKNNQLYRYGKRL</sequence>